<keyword evidence="7" id="KW-1133">Transmembrane helix</keyword>
<dbReference type="GO" id="GO:0006508">
    <property type="term" value="P:proteolysis"/>
    <property type="evidence" value="ECO:0007669"/>
    <property type="project" value="UniProtKB-KW"/>
</dbReference>
<dbReference type="SUPFAM" id="SSF52743">
    <property type="entry name" value="Subtilisin-like"/>
    <property type="match status" value="1"/>
</dbReference>
<dbReference type="PANTHER" id="PTHR43806:SF11">
    <property type="entry name" value="CEREVISIN-RELATED"/>
    <property type="match status" value="1"/>
</dbReference>
<evidence type="ECO:0000313" key="11">
    <source>
        <dbReference type="Proteomes" id="UP000564629"/>
    </source>
</evidence>
<dbReference type="PROSITE" id="PS51318">
    <property type="entry name" value="TAT"/>
    <property type="match status" value="1"/>
</dbReference>
<reference evidence="10 11" key="1">
    <citation type="submission" date="2020-08" db="EMBL/GenBank/DDBJ databases">
        <title>Sequencing the genomes of 1000 actinobacteria strains.</title>
        <authorList>
            <person name="Klenk H.-P."/>
        </authorList>
    </citation>
    <scope>NUCLEOTIDE SEQUENCE [LARGE SCALE GENOMIC DNA]</scope>
    <source>
        <strain evidence="10 11">DSM 9581</strain>
    </source>
</reference>
<dbReference type="Pfam" id="PF00082">
    <property type="entry name" value="Peptidase_S8"/>
    <property type="match status" value="1"/>
</dbReference>
<feature type="domain" description="Peptidase S8/S53" evidence="9">
    <location>
        <begin position="60"/>
        <end position="318"/>
    </location>
</feature>
<protein>
    <recommendedName>
        <fullName evidence="9">Peptidase S8/S53 domain-containing protein</fullName>
    </recommendedName>
</protein>
<comment type="similarity">
    <text evidence="1 5">Belongs to the peptidase S8 family.</text>
</comment>
<evidence type="ECO:0000313" key="10">
    <source>
        <dbReference type="EMBL" id="MBB5472353.1"/>
    </source>
</evidence>
<keyword evidence="4 5" id="KW-0720">Serine protease</keyword>
<dbReference type="PANTHER" id="PTHR43806">
    <property type="entry name" value="PEPTIDASE S8"/>
    <property type="match status" value="1"/>
</dbReference>
<feature type="signal peptide" evidence="8">
    <location>
        <begin position="1"/>
        <end position="36"/>
    </location>
</feature>
<dbReference type="GO" id="GO:0004252">
    <property type="term" value="F:serine-type endopeptidase activity"/>
    <property type="evidence" value="ECO:0007669"/>
    <property type="project" value="UniProtKB-UniRule"/>
</dbReference>
<dbReference type="PROSITE" id="PS51892">
    <property type="entry name" value="SUBTILASE"/>
    <property type="match status" value="1"/>
</dbReference>
<evidence type="ECO:0000259" key="9">
    <source>
        <dbReference type="Pfam" id="PF00082"/>
    </source>
</evidence>
<evidence type="ECO:0000256" key="5">
    <source>
        <dbReference type="PROSITE-ProRule" id="PRU01240"/>
    </source>
</evidence>
<dbReference type="InterPro" id="IPR050131">
    <property type="entry name" value="Peptidase_S8_subtilisin-like"/>
</dbReference>
<organism evidence="10 11">
    <name type="scientific">Cellulomonas hominis</name>
    <dbReference type="NCBI Taxonomy" id="156981"/>
    <lineage>
        <taxon>Bacteria</taxon>
        <taxon>Bacillati</taxon>
        <taxon>Actinomycetota</taxon>
        <taxon>Actinomycetes</taxon>
        <taxon>Micrococcales</taxon>
        <taxon>Cellulomonadaceae</taxon>
        <taxon>Cellulomonas</taxon>
    </lineage>
</organism>
<feature type="region of interest" description="Disordered" evidence="6">
    <location>
        <begin position="207"/>
        <end position="233"/>
    </location>
</feature>
<dbReference type="PROSITE" id="PS51257">
    <property type="entry name" value="PROKAR_LIPOPROTEIN"/>
    <property type="match status" value="1"/>
</dbReference>
<feature type="active site" description="Charge relay system" evidence="5">
    <location>
        <position position="69"/>
    </location>
</feature>
<sequence length="432" mass="42953">MRASTPQRARTRRAWHGLAAAATLGACALVAPGASAATTGDGLWYIDSTGIAEAHQVTTGAGVHIALIDGTINPGIADLAGTGLTVKEPSYCAGEDGGPALPAANTSEEAGHATSMASLLLGTGAGLPGDPGVRGVAPGASVTAYAQRRDGACYPSSPETGGSNQALRDAISDGADIIVVPGMMGTLPDVAEAIRSGVVLIASAGNEGGPVTGQPAESNGVVTTGSTDPDGGDSAGNPWGPEIGLLAPGGGIRTIDPTFSYYGMARGSSNSAMVTAGVVALAMSAHPEATSNQILQAVVRTTDGSLHEPARDEDRGFGALDVRQLMAVDPTTLPDVNPFIRTDAEARPSAEELGLVAEDAPTEAATAPASADEPAEDPAPEDGPDLLVTGAAVVGAALLVAAATATVLVLRRRRTATPTDPTDQQHGGQHHG</sequence>
<dbReference type="InterPro" id="IPR000209">
    <property type="entry name" value="Peptidase_S8/S53_dom"/>
</dbReference>
<dbReference type="InterPro" id="IPR036852">
    <property type="entry name" value="Peptidase_S8/S53_dom_sf"/>
</dbReference>
<dbReference type="InterPro" id="IPR006311">
    <property type="entry name" value="TAT_signal"/>
</dbReference>
<keyword evidence="7" id="KW-0472">Membrane</keyword>
<dbReference type="Gene3D" id="3.40.50.200">
    <property type="entry name" value="Peptidase S8/S53 domain"/>
    <property type="match status" value="1"/>
</dbReference>
<keyword evidence="7" id="KW-0812">Transmembrane</keyword>
<feature type="compositionally biased region" description="Low complexity" evidence="6">
    <location>
        <begin position="357"/>
        <end position="372"/>
    </location>
</feature>
<gene>
    <name evidence="10" type="ORF">HNR08_001089</name>
</gene>
<feature type="compositionally biased region" description="Acidic residues" evidence="6">
    <location>
        <begin position="373"/>
        <end position="384"/>
    </location>
</feature>
<evidence type="ECO:0000256" key="7">
    <source>
        <dbReference type="SAM" id="Phobius"/>
    </source>
</evidence>
<dbReference type="EMBL" id="JACHDN010000001">
    <property type="protein sequence ID" value="MBB5472353.1"/>
    <property type="molecule type" value="Genomic_DNA"/>
</dbReference>
<dbReference type="AlphaFoldDB" id="A0A7W8WA57"/>
<name>A0A7W8WA57_9CELL</name>
<evidence type="ECO:0000256" key="6">
    <source>
        <dbReference type="SAM" id="MobiDB-lite"/>
    </source>
</evidence>
<feature type="active site" description="Charge relay system" evidence="5">
    <location>
        <position position="112"/>
    </location>
</feature>
<evidence type="ECO:0000256" key="8">
    <source>
        <dbReference type="SAM" id="SignalP"/>
    </source>
</evidence>
<evidence type="ECO:0000256" key="3">
    <source>
        <dbReference type="ARBA" id="ARBA00022801"/>
    </source>
</evidence>
<evidence type="ECO:0000256" key="1">
    <source>
        <dbReference type="ARBA" id="ARBA00011073"/>
    </source>
</evidence>
<feature type="transmembrane region" description="Helical" evidence="7">
    <location>
        <begin position="386"/>
        <end position="410"/>
    </location>
</feature>
<feature type="active site" description="Charge relay system" evidence="5">
    <location>
        <position position="269"/>
    </location>
</feature>
<keyword evidence="8" id="KW-0732">Signal</keyword>
<comment type="caution">
    <text evidence="10">The sequence shown here is derived from an EMBL/GenBank/DDBJ whole genome shotgun (WGS) entry which is preliminary data.</text>
</comment>
<feature type="region of interest" description="Disordered" evidence="6">
    <location>
        <begin position="355"/>
        <end position="386"/>
    </location>
</feature>
<keyword evidence="2 5" id="KW-0645">Protease</keyword>
<feature type="chain" id="PRO_5030898684" description="Peptidase S8/S53 domain-containing protein" evidence="8">
    <location>
        <begin position="37"/>
        <end position="432"/>
    </location>
</feature>
<accession>A0A7W8WA57</accession>
<keyword evidence="3 5" id="KW-0378">Hydrolase</keyword>
<dbReference type="RefSeq" id="WP_183834825.1">
    <property type="nucleotide sequence ID" value="NZ_JACHDN010000001.1"/>
</dbReference>
<evidence type="ECO:0000256" key="4">
    <source>
        <dbReference type="ARBA" id="ARBA00022825"/>
    </source>
</evidence>
<feature type="compositionally biased region" description="Polar residues" evidence="6">
    <location>
        <begin position="215"/>
        <end position="227"/>
    </location>
</feature>
<evidence type="ECO:0000256" key="2">
    <source>
        <dbReference type="ARBA" id="ARBA00022670"/>
    </source>
</evidence>
<dbReference type="Proteomes" id="UP000564629">
    <property type="component" value="Unassembled WGS sequence"/>
</dbReference>
<proteinExistence type="inferred from homology"/>